<name>A0A3N4JMY3_9PEZI</name>
<evidence type="ECO:0000256" key="3">
    <source>
        <dbReference type="ARBA" id="ARBA00015630"/>
    </source>
</evidence>
<organism evidence="7 8">
    <name type="scientific">Choiromyces venosus 120613-1</name>
    <dbReference type="NCBI Taxonomy" id="1336337"/>
    <lineage>
        <taxon>Eukaryota</taxon>
        <taxon>Fungi</taxon>
        <taxon>Dikarya</taxon>
        <taxon>Ascomycota</taxon>
        <taxon>Pezizomycotina</taxon>
        <taxon>Pezizomycetes</taxon>
        <taxon>Pezizales</taxon>
        <taxon>Tuberaceae</taxon>
        <taxon>Choiromyces</taxon>
    </lineage>
</organism>
<evidence type="ECO:0000256" key="5">
    <source>
        <dbReference type="ARBA" id="ARBA00032427"/>
    </source>
</evidence>
<sequence length="148" mass="16750">MSRSGVTLAQDIISSYQEFKLGKKHAYVLYKLSEDNKVIEVEKKVLKDDKPNPKDQYEEFIAALPEKQCRYAIYDFTYDLPGEGTRDKIIFFAWSPDNASIKQKMICASSKGTLRSALTGVAAEIQGTDYSEIAYEVVFQKVARTQST</sequence>
<dbReference type="Pfam" id="PF00241">
    <property type="entry name" value="Cofilin_ADF"/>
    <property type="match status" value="1"/>
</dbReference>
<dbReference type="Proteomes" id="UP000276215">
    <property type="component" value="Unassembled WGS sequence"/>
</dbReference>
<dbReference type="CDD" id="cd11286">
    <property type="entry name" value="ADF_cofilin_like"/>
    <property type="match status" value="1"/>
</dbReference>
<dbReference type="Gene3D" id="3.40.20.10">
    <property type="entry name" value="Severin"/>
    <property type="match status" value="1"/>
</dbReference>
<dbReference type="OrthoDB" id="10249245at2759"/>
<evidence type="ECO:0000256" key="2">
    <source>
        <dbReference type="ARBA" id="ARBA00006844"/>
    </source>
</evidence>
<keyword evidence="8" id="KW-1185">Reference proteome</keyword>
<dbReference type="InterPro" id="IPR029006">
    <property type="entry name" value="ADF-H/Gelsolin-like_dom_sf"/>
</dbReference>
<comment type="subcellular location">
    <subcellularLocation>
        <location evidence="1">Nucleus matrix</location>
    </subcellularLocation>
</comment>
<protein>
    <recommendedName>
        <fullName evidence="3">Cofilin</fullName>
    </recommendedName>
    <alternativeName>
        <fullName evidence="5">Actin-depolymerizing factor 1</fullName>
    </alternativeName>
</protein>
<reference evidence="7 8" key="1">
    <citation type="journal article" date="2018" name="Nat. Ecol. Evol.">
        <title>Pezizomycetes genomes reveal the molecular basis of ectomycorrhizal truffle lifestyle.</title>
        <authorList>
            <person name="Murat C."/>
            <person name="Payen T."/>
            <person name="Noel B."/>
            <person name="Kuo A."/>
            <person name="Morin E."/>
            <person name="Chen J."/>
            <person name="Kohler A."/>
            <person name="Krizsan K."/>
            <person name="Balestrini R."/>
            <person name="Da Silva C."/>
            <person name="Montanini B."/>
            <person name="Hainaut M."/>
            <person name="Levati E."/>
            <person name="Barry K.W."/>
            <person name="Belfiori B."/>
            <person name="Cichocki N."/>
            <person name="Clum A."/>
            <person name="Dockter R.B."/>
            <person name="Fauchery L."/>
            <person name="Guy J."/>
            <person name="Iotti M."/>
            <person name="Le Tacon F."/>
            <person name="Lindquist E.A."/>
            <person name="Lipzen A."/>
            <person name="Malagnac F."/>
            <person name="Mello A."/>
            <person name="Molinier V."/>
            <person name="Miyauchi S."/>
            <person name="Poulain J."/>
            <person name="Riccioni C."/>
            <person name="Rubini A."/>
            <person name="Sitrit Y."/>
            <person name="Splivallo R."/>
            <person name="Traeger S."/>
            <person name="Wang M."/>
            <person name="Zifcakova L."/>
            <person name="Wipf D."/>
            <person name="Zambonelli A."/>
            <person name="Paolocci F."/>
            <person name="Nowrousian M."/>
            <person name="Ottonello S."/>
            <person name="Baldrian P."/>
            <person name="Spatafora J.W."/>
            <person name="Henrissat B."/>
            <person name="Nagy L.G."/>
            <person name="Aury J.M."/>
            <person name="Wincker P."/>
            <person name="Grigoriev I.V."/>
            <person name="Bonfante P."/>
            <person name="Martin F.M."/>
        </authorList>
    </citation>
    <scope>NUCLEOTIDE SEQUENCE [LARGE SCALE GENOMIC DNA]</scope>
    <source>
        <strain evidence="7 8">120613-1</strain>
    </source>
</reference>
<dbReference type="GO" id="GO:0003779">
    <property type="term" value="F:actin binding"/>
    <property type="evidence" value="ECO:0007669"/>
    <property type="project" value="UniProtKB-KW"/>
</dbReference>
<evidence type="ECO:0000313" key="7">
    <source>
        <dbReference type="EMBL" id="RPA99526.1"/>
    </source>
</evidence>
<dbReference type="STRING" id="1336337.A0A3N4JMY3"/>
<dbReference type="AlphaFoldDB" id="A0A3N4JMY3"/>
<feature type="domain" description="ADF-H" evidence="6">
    <location>
        <begin position="5"/>
        <end position="143"/>
    </location>
</feature>
<gene>
    <name evidence="7" type="ORF">L873DRAFT_1737996</name>
</gene>
<dbReference type="PANTHER" id="PTHR11913">
    <property type="entry name" value="COFILIN-RELATED"/>
    <property type="match status" value="1"/>
</dbReference>
<dbReference type="GO" id="GO:0030042">
    <property type="term" value="P:actin filament depolymerization"/>
    <property type="evidence" value="ECO:0007669"/>
    <property type="project" value="InterPro"/>
</dbReference>
<dbReference type="GO" id="GO:0016363">
    <property type="term" value="C:nuclear matrix"/>
    <property type="evidence" value="ECO:0007669"/>
    <property type="project" value="UniProtKB-SubCell"/>
</dbReference>
<dbReference type="GO" id="GO:0015629">
    <property type="term" value="C:actin cytoskeleton"/>
    <property type="evidence" value="ECO:0007669"/>
    <property type="project" value="InterPro"/>
</dbReference>
<dbReference type="EMBL" id="ML120386">
    <property type="protein sequence ID" value="RPA99526.1"/>
    <property type="molecule type" value="Genomic_DNA"/>
</dbReference>
<evidence type="ECO:0000259" key="6">
    <source>
        <dbReference type="PROSITE" id="PS51263"/>
    </source>
</evidence>
<dbReference type="InterPro" id="IPR002108">
    <property type="entry name" value="ADF-H"/>
</dbReference>
<dbReference type="SUPFAM" id="SSF55753">
    <property type="entry name" value="Actin depolymerizing proteins"/>
    <property type="match status" value="1"/>
</dbReference>
<evidence type="ECO:0000256" key="1">
    <source>
        <dbReference type="ARBA" id="ARBA00004109"/>
    </source>
</evidence>
<dbReference type="PROSITE" id="PS51263">
    <property type="entry name" value="ADF_H"/>
    <property type="match status" value="1"/>
</dbReference>
<keyword evidence="4" id="KW-0009">Actin-binding</keyword>
<proteinExistence type="inferred from homology"/>
<evidence type="ECO:0000256" key="4">
    <source>
        <dbReference type="ARBA" id="ARBA00023203"/>
    </source>
</evidence>
<comment type="similarity">
    <text evidence="2">Belongs to the actin-binding proteins ADF family.</text>
</comment>
<dbReference type="InterPro" id="IPR017904">
    <property type="entry name" value="ADF/Cofilin"/>
</dbReference>
<accession>A0A3N4JMY3</accession>
<dbReference type="SMART" id="SM00102">
    <property type="entry name" value="ADF"/>
    <property type="match status" value="1"/>
</dbReference>
<evidence type="ECO:0000313" key="8">
    <source>
        <dbReference type="Proteomes" id="UP000276215"/>
    </source>
</evidence>